<evidence type="ECO:0000313" key="8">
    <source>
        <dbReference type="EMBL" id="KAG9319820.1"/>
    </source>
</evidence>
<evidence type="ECO:0000256" key="2">
    <source>
        <dbReference type="ARBA" id="ARBA00006070"/>
    </source>
</evidence>
<evidence type="ECO:0000313" key="9">
    <source>
        <dbReference type="Proteomes" id="UP000717515"/>
    </source>
</evidence>
<dbReference type="GO" id="GO:0000139">
    <property type="term" value="C:Golgi membrane"/>
    <property type="evidence" value="ECO:0007669"/>
    <property type="project" value="TreeGrafter"/>
</dbReference>
<comment type="caution">
    <text evidence="8">The sequence shown here is derived from an EMBL/GenBank/DDBJ whole genome shotgun (WGS) entry which is preliminary data.</text>
</comment>
<keyword evidence="4 7" id="KW-1133">Transmembrane helix</keyword>
<dbReference type="Proteomes" id="UP000717515">
    <property type="component" value="Unassembled WGS sequence"/>
</dbReference>
<comment type="similarity">
    <text evidence="2">Belongs to the RER1 family.</text>
</comment>
<evidence type="ECO:0000256" key="4">
    <source>
        <dbReference type="ARBA" id="ARBA00022989"/>
    </source>
</evidence>
<keyword evidence="3 7" id="KW-0812">Transmembrane</keyword>
<feature type="compositionally biased region" description="Basic and acidic residues" evidence="6">
    <location>
        <begin position="321"/>
        <end position="330"/>
    </location>
</feature>
<reference evidence="8" key="1">
    <citation type="submission" date="2021-07" db="EMBL/GenBank/DDBJ databases">
        <title>Draft genome of Mortierella alpina, strain LL118, isolated from an aspen leaf litter sample.</title>
        <authorList>
            <person name="Yang S."/>
            <person name="Vinatzer B.A."/>
        </authorList>
    </citation>
    <scope>NUCLEOTIDE SEQUENCE</scope>
    <source>
        <strain evidence="8">LL118</strain>
    </source>
</reference>
<dbReference type="Pfam" id="PF10294">
    <property type="entry name" value="Methyltransf_16"/>
    <property type="match status" value="1"/>
</dbReference>
<accession>A0A9P7ZXZ1</accession>
<dbReference type="PANTHER" id="PTHR10743">
    <property type="entry name" value="PROTEIN RER1"/>
    <property type="match status" value="1"/>
</dbReference>
<evidence type="ECO:0008006" key="10">
    <source>
        <dbReference type="Google" id="ProtNLM"/>
    </source>
</evidence>
<organism evidence="8 9">
    <name type="scientific">Mortierella alpina</name>
    <name type="common">Oleaginous fungus</name>
    <name type="synonym">Mortierella renispora</name>
    <dbReference type="NCBI Taxonomy" id="64518"/>
    <lineage>
        <taxon>Eukaryota</taxon>
        <taxon>Fungi</taxon>
        <taxon>Fungi incertae sedis</taxon>
        <taxon>Mucoromycota</taxon>
        <taxon>Mortierellomycotina</taxon>
        <taxon>Mortierellomycetes</taxon>
        <taxon>Mortierellales</taxon>
        <taxon>Mortierellaceae</taxon>
        <taxon>Mortierella</taxon>
    </lineage>
</organism>
<protein>
    <recommendedName>
        <fullName evidence="10">Protein RER1</fullName>
    </recommendedName>
</protein>
<dbReference type="EMBL" id="JAIFTL010000371">
    <property type="protein sequence ID" value="KAG9319820.1"/>
    <property type="molecule type" value="Genomic_DNA"/>
</dbReference>
<proteinExistence type="inferred from homology"/>
<evidence type="ECO:0000256" key="6">
    <source>
        <dbReference type="SAM" id="MobiDB-lite"/>
    </source>
</evidence>
<sequence length="542" mass="61786">MDPNATRPRACKQYHYESDKGNTTVEVIELLDADFGLYVWPSSLVLAEYIHHRLDIFTGTREKPKVILELGAGTALPSLLLARAPSHDSRFLITTDRTDVPEILDNVRDAFRKNGVHSFYPEDTRSKIMVRGLNWGDFALANARNADGGLLQLLGDVSQMKYTKDGSVISHKIDVILGSDTFYNPPDFEPLLNTVSYIVHRHNPDCVFLSTYQNRSAKRNIDHILQKWGLEGRLIDWEDFRFDMGKFVTEDGDDCEVNTSTECEGSDSDPEDVKNPYSDDDERWLRLAKQEVSRDRAMASGLPAGGPRQSLVDYSSDSEDDHGAECRMDEIPDDGTQDVDSDASTSKVGAGHSDAPEEGNAFWAHKSALEQRYQIILDKVTPHTKERWAFTGVVLLIYFIRVFFAQGWYIVTYALGIYLLNLFLAFLQPKIDPSLEMDMEADSVEEGGPMLPMRSDEEFKPFVRRLPEFKFWHSATRSIVIAFGCTLFRVFDIPVFWPILLVYFCILFTLTMKRQIRHMIKYRYIPFNIGKKSYGNGSKPFN</sequence>
<dbReference type="AlphaFoldDB" id="A0A9P7ZXZ1"/>
<feature type="region of interest" description="Disordered" evidence="6">
    <location>
        <begin position="295"/>
        <end position="355"/>
    </location>
</feature>
<evidence type="ECO:0000256" key="3">
    <source>
        <dbReference type="ARBA" id="ARBA00022692"/>
    </source>
</evidence>
<name>A0A9P7ZXZ1_MORAP</name>
<comment type="subcellular location">
    <subcellularLocation>
        <location evidence="1">Membrane</location>
        <topology evidence="1">Multi-pass membrane protein</topology>
    </subcellularLocation>
</comment>
<dbReference type="InterPro" id="IPR029063">
    <property type="entry name" value="SAM-dependent_MTases_sf"/>
</dbReference>
<feature type="region of interest" description="Disordered" evidence="6">
    <location>
        <begin position="251"/>
        <end position="282"/>
    </location>
</feature>
<feature type="transmembrane region" description="Helical" evidence="7">
    <location>
        <begin position="495"/>
        <end position="512"/>
    </location>
</feature>
<dbReference type="GO" id="GO:0006890">
    <property type="term" value="P:retrograde vesicle-mediated transport, Golgi to endoplasmic reticulum"/>
    <property type="evidence" value="ECO:0007669"/>
    <property type="project" value="TreeGrafter"/>
</dbReference>
<evidence type="ECO:0000256" key="7">
    <source>
        <dbReference type="SAM" id="Phobius"/>
    </source>
</evidence>
<dbReference type="Pfam" id="PF03248">
    <property type="entry name" value="Rer1"/>
    <property type="match status" value="1"/>
</dbReference>
<dbReference type="SUPFAM" id="SSF53335">
    <property type="entry name" value="S-adenosyl-L-methionine-dependent methyltransferases"/>
    <property type="match status" value="1"/>
</dbReference>
<dbReference type="GO" id="GO:0006621">
    <property type="term" value="P:protein retention in ER lumen"/>
    <property type="evidence" value="ECO:0007669"/>
    <property type="project" value="TreeGrafter"/>
</dbReference>
<feature type="transmembrane region" description="Helical" evidence="7">
    <location>
        <begin position="410"/>
        <end position="427"/>
    </location>
</feature>
<keyword evidence="5 7" id="KW-0472">Membrane</keyword>
<dbReference type="InterPro" id="IPR004932">
    <property type="entry name" value="Rer1"/>
</dbReference>
<dbReference type="PANTHER" id="PTHR10743:SF0">
    <property type="entry name" value="PROTEIN RER1"/>
    <property type="match status" value="1"/>
</dbReference>
<feature type="transmembrane region" description="Helical" evidence="7">
    <location>
        <begin position="388"/>
        <end position="404"/>
    </location>
</feature>
<evidence type="ECO:0000256" key="5">
    <source>
        <dbReference type="ARBA" id="ARBA00023136"/>
    </source>
</evidence>
<gene>
    <name evidence="8" type="ORF">KVV02_007222</name>
</gene>
<dbReference type="Gene3D" id="3.40.50.150">
    <property type="entry name" value="Vaccinia Virus protein VP39"/>
    <property type="match status" value="1"/>
</dbReference>
<dbReference type="InterPro" id="IPR019410">
    <property type="entry name" value="Methyltransf_16"/>
</dbReference>
<evidence type="ECO:0000256" key="1">
    <source>
        <dbReference type="ARBA" id="ARBA00004141"/>
    </source>
</evidence>
<dbReference type="GO" id="GO:0005783">
    <property type="term" value="C:endoplasmic reticulum"/>
    <property type="evidence" value="ECO:0007669"/>
    <property type="project" value="GOC"/>
</dbReference>
<feature type="compositionally biased region" description="Acidic residues" evidence="6">
    <location>
        <begin position="331"/>
        <end position="341"/>
    </location>
</feature>